<proteinExistence type="predicted"/>
<accession>A0A844AXL3</accession>
<evidence type="ECO:0000256" key="2">
    <source>
        <dbReference type="SAM" id="SignalP"/>
    </source>
</evidence>
<dbReference type="AlphaFoldDB" id="A0A844AXL3"/>
<feature type="signal peptide" evidence="2">
    <location>
        <begin position="1"/>
        <end position="17"/>
    </location>
</feature>
<dbReference type="Proteomes" id="UP000436694">
    <property type="component" value="Unassembled WGS sequence"/>
</dbReference>
<dbReference type="EMBL" id="WIXK01000004">
    <property type="protein sequence ID" value="MQY42652.1"/>
    <property type="molecule type" value="Genomic_DNA"/>
</dbReference>
<keyword evidence="2" id="KW-0732">Signal</keyword>
<feature type="coiled-coil region" evidence="1">
    <location>
        <begin position="55"/>
        <end position="82"/>
    </location>
</feature>
<evidence type="ECO:0000313" key="3">
    <source>
        <dbReference type="EMBL" id="MQY42652.1"/>
    </source>
</evidence>
<reference evidence="3 4" key="1">
    <citation type="submission" date="2019-10" db="EMBL/GenBank/DDBJ databases">
        <title>Epibacterium sp. nov., isolated from seawater.</title>
        <authorList>
            <person name="Zhang X."/>
            <person name="Li N."/>
        </authorList>
    </citation>
    <scope>NUCLEOTIDE SEQUENCE [LARGE SCALE GENOMIC DNA]</scope>
    <source>
        <strain evidence="3 4">SM1969</strain>
    </source>
</reference>
<comment type="caution">
    <text evidence="3">The sequence shown here is derived from an EMBL/GenBank/DDBJ whole genome shotgun (WGS) entry which is preliminary data.</text>
</comment>
<dbReference type="RefSeq" id="WP_153547066.1">
    <property type="nucleotide sequence ID" value="NZ_WIXK01000004.1"/>
</dbReference>
<gene>
    <name evidence="3" type="ORF">GG681_08350</name>
</gene>
<protein>
    <submittedName>
        <fullName evidence="3">Uncharacterized protein</fullName>
    </submittedName>
</protein>
<keyword evidence="4" id="KW-1185">Reference proteome</keyword>
<dbReference type="PROSITE" id="PS51257">
    <property type="entry name" value="PROKAR_LIPOPROTEIN"/>
    <property type="match status" value="1"/>
</dbReference>
<name>A0A844AXL3_9RHOB</name>
<evidence type="ECO:0000313" key="4">
    <source>
        <dbReference type="Proteomes" id="UP000436694"/>
    </source>
</evidence>
<feature type="chain" id="PRO_5032553445" evidence="2">
    <location>
        <begin position="18"/>
        <end position="84"/>
    </location>
</feature>
<evidence type="ECO:0000256" key="1">
    <source>
        <dbReference type="SAM" id="Coils"/>
    </source>
</evidence>
<organism evidence="3 4">
    <name type="scientific">Tritonibacter aquimaris</name>
    <dbReference type="NCBI Taxonomy" id="2663379"/>
    <lineage>
        <taxon>Bacteria</taxon>
        <taxon>Pseudomonadati</taxon>
        <taxon>Pseudomonadota</taxon>
        <taxon>Alphaproteobacteria</taxon>
        <taxon>Rhodobacterales</taxon>
        <taxon>Paracoccaceae</taxon>
        <taxon>Tritonibacter</taxon>
    </lineage>
</organism>
<sequence length="84" mass="9041">MARPVLPVLLLSLALAAACTRVPEIEDQLTDDLRNAPYPELIPLDGVVEDRAAPSEEAQELEAELARRAARLKARAAALKAAEI</sequence>
<keyword evidence="1" id="KW-0175">Coiled coil</keyword>